<proteinExistence type="predicted"/>
<name>A0ABN9WTU8_9DINO</name>
<evidence type="ECO:0000313" key="1">
    <source>
        <dbReference type="EMBL" id="CAK0890227.1"/>
    </source>
</evidence>
<gene>
    <name evidence="1" type="ORF">PCOR1329_LOCUS70522</name>
</gene>
<reference evidence="1" key="1">
    <citation type="submission" date="2023-10" db="EMBL/GenBank/DDBJ databases">
        <authorList>
            <person name="Chen Y."/>
            <person name="Shah S."/>
            <person name="Dougan E. K."/>
            <person name="Thang M."/>
            <person name="Chan C."/>
        </authorList>
    </citation>
    <scope>NUCLEOTIDE SEQUENCE [LARGE SCALE GENOMIC DNA]</scope>
</reference>
<feature type="non-terminal residue" evidence="1">
    <location>
        <position position="354"/>
    </location>
</feature>
<keyword evidence="2" id="KW-1185">Reference proteome</keyword>
<dbReference type="Proteomes" id="UP001189429">
    <property type="component" value="Unassembled WGS sequence"/>
</dbReference>
<evidence type="ECO:0008006" key="3">
    <source>
        <dbReference type="Google" id="ProtNLM"/>
    </source>
</evidence>
<evidence type="ECO:0000313" key="2">
    <source>
        <dbReference type="Proteomes" id="UP001189429"/>
    </source>
</evidence>
<organism evidence="1 2">
    <name type="scientific">Prorocentrum cordatum</name>
    <dbReference type="NCBI Taxonomy" id="2364126"/>
    <lineage>
        <taxon>Eukaryota</taxon>
        <taxon>Sar</taxon>
        <taxon>Alveolata</taxon>
        <taxon>Dinophyceae</taxon>
        <taxon>Prorocentrales</taxon>
        <taxon>Prorocentraceae</taxon>
        <taxon>Prorocentrum</taxon>
    </lineage>
</organism>
<dbReference type="EMBL" id="CAUYUJ010019320">
    <property type="protein sequence ID" value="CAK0890227.1"/>
    <property type="molecule type" value="Genomic_DNA"/>
</dbReference>
<accession>A0ABN9WTU8</accession>
<feature type="non-terminal residue" evidence="1">
    <location>
        <position position="1"/>
    </location>
</feature>
<comment type="caution">
    <text evidence="1">The sequence shown here is derived from an EMBL/GenBank/DDBJ whole genome shotgun (WGS) entry which is preliminary data.</text>
</comment>
<sequence>MGADWQSAGELDPLLVAFFNALFLEGASVEDGSKLLASLSHFIPDLYKSTATKLPRASRCLVAWRRRVPPRMRLPLPRAAAFALAGCLRHLGFPRMCLWVVITFVAYLRPHEAFLLRGKHLVAPKVVAGRQYSSWGLLLHDAALGGPGKTGMFDAAVLLDRCEWLLPCLEALKHQSLEDDSLWDLSPADLQKQSSPCWSRSSASRTQEEVKVRGRWATITSLKRYGKTTRLLLEMAKVPEDAFELGRAVEANFASVMAEGFDSAQSPFLEPEVRRYLQRAFRACAAPRPQFMKHLVFLELFAGSGGIAAAIQKLGYRALSFDLLNNPRDDHLDPTFQKVIVGWLTSGCIAALWL</sequence>
<protein>
    <recommendedName>
        <fullName evidence="3">DNA (cytosine-5-)-methyltransferase</fullName>
    </recommendedName>
</protein>